<accession>A0ABU1JM71</accession>
<organism evidence="3 4">
    <name type="scientific">Inquilinus ginsengisoli</name>
    <dbReference type="NCBI Taxonomy" id="363840"/>
    <lineage>
        <taxon>Bacteria</taxon>
        <taxon>Pseudomonadati</taxon>
        <taxon>Pseudomonadota</taxon>
        <taxon>Alphaproteobacteria</taxon>
        <taxon>Rhodospirillales</taxon>
        <taxon>Rhodospirillaceae</taxon>
        <taxon>Inquilinus</taxon>
    </lineage>
</organism>
<evidence type="ECO:0000256" key="2">
    <source>
        <dbReference type="SAM" id="Phobius"/>
    </source>
</evidence>
<dbReference type="RefSeq" id="WP_309793738.1">
    <property type="nucleotide sequence ID" value="NZ_JAVDPW010000003.1"/>
</dbReference>
<name>A0ABU1JM71_9PROT</name>
<dbReference type="Proteomes" id="UP001262410">
    <property type="component" value="Unassembled WGS sequence"/>
</dbReference>
<comment type="caution">
    <text evidence="3">The sequence shown here is derived from an EMBL/GenBank/DDBJ whole genome shotgun (WGS) entry which is preliminary data.</text>
</comment>
<evidence type="ECO:0000313" key="3">
    <source>
        <dbReference type="EMBL" id="MDR6289448.1"/>
    </source>
</evidence>
<evidence type="ECO:0000256" key="1">
    <source>
        <dbReference type="SAM" id="MobiDB-lite"/>
    </source>
</evidence>
<gene>
    <name evidence="3" type="ORF">E9232_001963</name>
</gene>
<keyword evidence="2" id="KW-0472">Membrane</keyword>
<keyword evidence="2" id="KW-1133">Transmembrane helix</keyword>
<feature type="region of interest" description="Disordered" evidence="1">
    <location>
        <begin position="87"/>
        <end position="126"/>
    </location>
</feature>
<protein>
    <submittedName>
        <fullName evidence="3">Uncharacterized protein</fullName>
    </submittedName>
</protein>
<feature type="transmembrane region" description="Helical" evidence="2">
    <location>
        <begin position="142"/>
        <end position="161"/>
    </location>
</feature>
<sequence>MTMRTITTTAVFAHPFVLSGIDGVQPPGSYEVETDEEWIDGTSPPAYRRIATMIRLAGRPGTGETVQVVAVDPDELAAALVRDAAGAVANPPSPGSSTAIPAGEGASAEPRPQVPSGPTATPQPERRFLDGWRDWLAVNPHALAWIAAIAGGVVLAAFVVAW</sequence>
<keyword evidence="2" id="KW-0812">Transmembrane</keyword>
<proteinExistence type="predicted"/>
<reference evidence="3 4" key="1">
    <citation type="submission" date="2023-07" db="EMBL/GenBank/DDBJ databases">
        <title>Sorghum-associated microbial communities from plants grown in Nebraska, USA.</title>
        <authorList>
            <person name="Schachtman D."/>
        </authorList>
    </citation>
    <scope>NUCLEOTIDE SEQUENCE [LARGE SCALE GENOMIC DNA]</scope>
    <source>
        <strain evidence="3 4">584</strain>
    </source>
</reference>
<keyword evidence="4" id="KW-1185">Reference proteome</keyword>
<dbReference type="EMBL" id="JAVDPW010000003">
    <property type="protein sequence ID" value="MDR6289448.1"/>
    <property type="molecule type" value="Genomic_DNA"/>
</dbReference>
<evidence type="ECO:0000313" key="4">
    <source>
        <dbReference type="Proteomes" id="UP001262410"/>
    </source>
</evidence>